<proteinExistence type="predicted"/>
<evidence type="ECO:0000313" key="4">
    <source>
        <dbReference type="Proteomes" id="UP000024533"/>
    </source>
</evidence>
<dbReference type="OrthoDB" id="6105938at2759"/>
<comment type="caution">
    <text evidence="3">The sequence shown here is derived from an EMBL/GenBank/DDBJ whole genome shotgun (WGS) entry which is preliminary data.</text>
</comment>
<accession>A0A059J322</accession>
<dbReference type="PROSITE" id="PS00028">
    <property type="entry name" value="ZINC_FINGER_C2H2_1"/>
    <property type="match status" value="1"/>
</dbReference>
<evidence type="ECO:0000259" key="2">
    <source>
        <dbReference type="PROSITE" id="PS00028"/>
    </source>
</evidence>
<reference evidence="3 4" key="1">
    <citation type="submission" date="2014-02" db="EMBL/GenBank/DDBJ databases">
        <title>The Genome Sequence of Trichophyton interdigitale MR816.</title>
        <authorList>
            <consortium name="The Broad Institute Genomics Platform"/>
            <person name="Cuomo C.A."/>
            <person name="White T.C."/>
            <person name="Graser Y."/>
            <person name="Martinez-Rossi N."/>
            <person name="Heitman J."/>
            <person name="Young S.K."/>
            <person name="Zeng Q."/>
            <person name="Gargeya S."/>
            <person name="Abouelleil A."/>
            <person name="Alvarado L."/>
            <person name="Chapman S.B."/>
            <person name="Gainer-Dewar J."/>
            <person name="Goldberg J."/>
            <person name="Griggs A."/>
            <person name="Gujja S."/>
            <person name="Hansen M."/>
            <person name="Howarth C."/>
            <person name="Imamovic A."/>
            <person name="Larimer J."/>
            <person name="Martinez D."/>
            <person name="Murphy C."/>
            <person name="Pearson M.D."/>
            <person name="Persinoti G."/>
            <person name="Poon T."/>
            <person name="Priest M."/>
            <person name="Roberts A.D."/>
            <person name="Saif S."/>
            <person name="Shea T.D."/>
            <person name="Sykes S.N."/>
            <person name="Wortman J."/>
            <person name="Nusbaum C."/>
            <person name="Birren B."/>
        </authorList>
    </citation>
    <scope>NUCLEOTIDE SEQUENCE [LARGE SCALE GENOMIC DNA]</scope>
    <source>
        <strain evidence="3 4">MR816</strain>
    </source>
</reference>
<dbReference type="HOGENOM" id="CLU_075838_2_0_1"/>
<evidence type="ECO:0000313" key="3">
    <source>
        <dbReference type="EMBL" id="KDB21892.1"/>
    </source>
</evidence>
<dbReference type="STRING" id="1215338.A0A059J322"/>
<evidence type="ECO:0000256" key="1">
    <source>
        <dbReference type="SAM" id="MobiDB-lite"/>
    </source>
</evidence>
<organism evidence="3 4">
    <name type="scientific">Trichophyton interdigitale (strain MR816)</name>
    <dbReference type="NCBI Taxonomy" id="1215338"/>
    <lineage>
        <taxon>Eukaryota</taxon>
        <taxon>Fungi</taxon>
        <taxon>Dikarya</taxon>
        <taxon>Ascomycota</taxon>
        <taxon>Pezizomycotina</taxon>
        <taxon>Eurotiomycetes</taxon>
        <taxon>Eurotiomycetidae</taxon>
        <taxon>Onygenales</taxon>
        <taxon>Arthrodermataceae</taxon>
        <taxon>Trichophyton</taxon>
    </lineage>
</organism>
<feature type="region of interest" description="Disordered" evidence="1">
    <location>
        <begin position="215"/>
        <end position="243"/>
    </location>
</feature>
<dbReference type="OMA" id="HYLCVAC"/>
<dbReference type="InterPro" id="IPR013087">
    <property type="entry name" value="Znf_C2H2_type"/>
</dbReference>
<keyword evidence="4" id="KW-1185">Reference proteome</keyword>
<name>A0A059J322_TRIIM</name>
<dbReference type="Proteomes" id="UP000024533">
    <property type="component" value="Unassembled WGS sequence"/>
</dbReference>
<feature type="compositionally biased region" description="Polar residues" evidence="1">
    <location>
        <begin position="230"/>
        <end position="239"/>
    </location>
</feature>
<dbReference type="SMART" id="SM00355">
    <property type="entry name" value="ZnF_C2H2"/>
    <property type="match status" value="4"/>
</dbReference>
<gene>
    <name evidence="3" type="ORF">H109_06157</name>
</gene>
<sequence>MDRTSTGIRCERCNIGFSLPRYYRAHVGYSINHNICRLCGDHKDFETFTSLQQHLEESHFYCEPCNWFAPSAIGLRQHNTCKHYLCVACGDYFPNAHELNGHAFRHRPRGVSCYCCPQDFSTLSAMFNHLESGNCPSGIEHDDILELAANFVRSYKPERDYIFFCYGCQKPFRRMCDLLQHSETSSCNEGYWRGSGYLGSMVTYIATCIPDYIPDPDDNDDDNNEGAQEGNGNNTTPYPNISIPKIVITGPT</sequence>
<dbReference type="AlphaFoldDB" id="A0A059J322"/>
<feature type="compositionally biased region" description="Acidic residues" evidence="1">
    <location>
        <begin position="215"/>
        <end position="224"/>
    </location>
</feature>
<feature type="domain" description="C2H2-type" evidence="2">
    <location>
        <begin position="86"/>
        <end position="106"/>
    </location>
</feature>
<protein>
    <recommendedName>
        <fullName evidence="2">C2H2-type domain-containing protein</fullName>
    </recommendedName>
</protein>
<dbReference type="EMBL" id="AOKY01000390">
    <property type="protein sequence ID" value="KDB21892.1"/>
    <property type="molecule type" value="Genomic_DNA"/>
</dbReference>